<gene>
    <name evidence="2" type="ORF">VB620_16045</name>
</gene>
<dbReference type="PANTHER" id="PTHR46401">
    <property type="entry name" value="GLYCOSYLTRANSFERASE WBBK-RELATED"/>
    <property type="match status" value="1"/>
</dbReference>
<name>A0ABU5UH16_9CYAN</name>
<dbReference type="RefSeq" id="WP_323197157.1">
    <property type="nucleotide sequence ID" value="NZ_JAYGHG010000029.1"/>
</dbReference>
<dbReference type="SUPFAM" id="SSF53756">
    <property type="entry name" value="UDP-Glycosyltransferase/glycogen phosphorylase"/>
    <property type="match status" value="1"/>
</dbReference>
<dbReference type="EMBL" id="JAYGHG010000029">
    <property type="protein sequence ID" value="MEA5582847.1"/>
    <property type="molecule type" value="Genomic_DNA"/>
</dbReference>
<dbReference type="PANTHER" id="PTHR46401:SF2">
    <property type="entry name" value="GLYCOSYLTRANSFERASE WBBK-RELATED"/>
    <property type="match status" value="1"/>
</dbReference>
<evidence type="ECO:0000256" key="1">
    <source>
        <dbReference type="ARBA" id="ARBA00022679"/>
    </source>
</evidence>
<proteinExistence type="predicted"/>
<dbReference type="GO" id="GO:0016757">
    <property type="term" value="F:glycosyltransferase activity"/>
    <property type="evidence" value="ECO:0007669"/>
    <property type="project" value="UniProtKB-KW"/>
</dbReference>
<keyword evidence="1 2" id="KW-0808">Transferase</keyword>
<organism evidence="2 3">
    <name type="scientific">Nodularia harveyana UHCC-0300</name>
    <dbReference type="NCBI Taxonomy" id="2974287"/>
    <lineage>
        <taxon>Bacteria</taxon>
        <taxon>Bacillati</taxon>
        <taxon>Cyanobacteriota</taxon>
        <taxon>Cyanophyceae</taxon>
        <taxon>Nostocales</taxon>
        <taxon>Nodulariaceae</taxon>
        <taxon>Nodularia</taxon>
    </lineage>
</organism>
<protein>
    <submittedName>
        <fullName evidence="2">Glycosyltransferase</fullName>
        <ecNumber evidence="2">2.4.-.-</ecNumber>
    </submittedName>
</protein>
<keyword evidence="3" id="KW-1185">Reference proteome</keyword>
<sequence length="362" mass="41153">MTKLHPQNMIKIHVLYEHSQTASPHGSSFIRLLLPLTYPTNQNTFLVSQGTSFQSADVIIVERTWKSNISLSAAEELVRKVRKNGACLIYSIDDNLLDLKFHAILQNELPNEKLMVIRYLAREADGIIVSTHYLKQRLSVLNPNIFVVPNALDERLVESRISPQPETPNHQNSKKVIGYMGTRSHDDDLMMILQALRTTLKKYSGQLELQLIGSIADISILKAFNGLSVKVIDVAGNDKYPDFMRWMSQNVQWDLAIAPLEDNLFTRCKSDIKFLDYSALAIPGIYSDVPSYQNTIRHLETGYLAENHPQAWIKAFDSLLNDHILRQKLAKQAQEYVLSTRTLKHCAQDWQDAILAIINTLS</sequence>
<evidence type="ECO:0000313" key="2">
    <source>
        <dbReference type="EMBL" id="MEA5582847.1"/>
    </source>
</evidence>
<accession>A0ABU5UH16</accession>
<dbReference type="Proteomes" id="UP001302120">
    <property type="component" value="Unassembled WGS sequence"/>
</dbReference>
<dbReference type="Gene3D" id="3.40.50.2000">
    <property type="entry name" value="Glycogen Phosphorylase B"/>
    <property type="match status" value="2"/>
</dbReference>
<comment type="caution">
    <text evidence="2">The sequence shown here is derived from an EMBL/GenBank/DDBJ whole genome shotgun (WGS) entry which is preliminary data.</text>
</comment>
<reference evidence="2 3" key="1">
    <citation type="submission" date="2023-12" db="EMBL/GenBank/DDBJ databases">
        <title>Baltic Sea Cyanobacteria.</title>
        <authorList>
            <person name="Delbaje E."/>
            <person name="Fewer D.P."/>
            <person name="Shishido T.K."/>
        </authorList>
    </citation>
    <scope>NUCLEOTIDE SEQUENCE [LARGE SCALE GENOMIC DNA]</scope>
    <source>
        <strain evidence="2 3">UHCC-0300</strain>
    </source>
</reference>
<dbReference type="Pfam" id="PF13692">
    <property type="entry name" value="Glyco_trans_1_4"/>
    <property type="match status" value="1"/>
</dbReference>
<keyword evidence="2" id="KW-0328">Glycosyltransferase</keyword>
<dbReference type="EC" id="2.4.-.-" evidence="2"/>
<evidence type="ECO:0000313" key="3">
    <source>
        <dbReference type="Proteomes" id="UP001302120"/>
    </source>
</evidence>